<dbReference type="EMBL" id="REGN01006007">
    <property type="protein sequence ID" value="RNA11242.1"/>
    <property type="molecule type" value="Genomic_DNA"/>
</dbReference>
<gene>
    <name evidence="2" type="ORF">BpHYR1_003747</name>
</gene>
<keyword evidence="3" id="KW-1185">Reference proteome</keyword>
<dbReference type="Proteomes" id="UP000276133">
    <property type="component" value="Unassembled WGS sequence"/>
</dbReference>
<feature type="non-terminal residue" evidence="2">
    <location>
        <position position="149"/>
    </location>
</feature>
<keyword evidence="1" id="KW-0472">Membrane</keyword>
<feature type="transmembrane region" description="Helical" evidence="1">
    <location>
        <begin position="19"/>
        <end position="38"/>
    </location>
</feature>
<sequence length="149" mass="16605">MHPAHRCHSLNTFSISEMAYGYICLAVWALFTMDNGILDTSHFMLRASLVKMIMSGENAHIFNGKNAPRILQIFLAHFFRPVFEYLLGVELHANTVSVSFELLAVNMGLPSFAKHSFDTAHVHVELWLDLLGPNDAASHSGNVAHFAHS</sequence>
<comment type="caution">
    <text evidence="2">The sequence shown here is derived from an EMBL/GenBank/DDBJ whole genome shotgun (WGS) entry which is preliminary data.</text>
</comment>
<name>A0A3M7QJ07_BRAPC</name>
<reference evidence="2 3" key="1">
    <citation type="journal article" date="2018" name="Sci. Rep.">
        <title>Genomic signatures of local adaptation to the degree of environmental predictability in rotifers.</title>
        <authorList>
            <person name="Franch-Gras L."/>
            <person name="Hahn C."/>
            <person name="Garcia-Roger E.M."/>
            <person name="Carmona M.J."/>
            <person name="Serra M."/>
            <person name="Gomez A."/>
        </authorList>
    </citation>
    <scope>NUCLEOTIDE SEQUENCE [LARGE SCALE GENOMIC DNA]</scope>
    <source>
        <strain evidence="2">HYR1</strain>
    </source>
</reference>
<evidence type="ECO:0000313" key="3">
    <source>
        <dbReference type="Proteomes" id="UP000276133"/>
    </source>
</evidence>
<organism evidence="2 3">
    <name type="scientific">Brachionus plicatilis</name>
    <name type="common">Marine rotifer</name>
    <name type="synonym">Brachionus muelleri</name>
    <dbReference type="NCBI Taxonomy" id="10195"/>
    <lineage>
        <taxon>Eukaryota</taxon>
        <taxon>Metazoa</taxon>
        <taxon>Spiralia</taxon>
        <taxon>Gnathifera</taxon>
        <taxon>Rotifera</taxon>
        <taxon>Eurotatoria</taxon>
        <taxon>Monogononta</taxon>
        <taxon>Pseudotrocha</taxon>
        <taxon>Ploima</taxon>
        <taxon>Brachionidae</taxon>
        <taxon>Brachionus</taxon>
    </lineage>
</organism>
<dbReference type="AlphaFoldDB" id="A0A3M7QJ07"/>
<keyword evidence="1" id="KW-1133">Transmembrane helix</keyword>
<evidence type="ECO:0000313" key="2">
    <source>
        <dbReference type="EMBL" id="RNA11242.1"/>
    </source>
</evidence>
<evidence type="ECO:0000256" key="1">
    <source>
        <dbReference type="SAM" id="Phobius"/>
    </source>
</evidence>
<proteinExistence type="predicted"/>
<accession>A0A3M7QJ07</accession>
<keyword evidence="1" id="KW-0812">Transmembrane</keyword>
<protein>
    <submittedName>
        <fullName evidence="2">Uncharacterized protein</fullName>
    </submittedName>
</protein>